<dbReference type="InterPro" id="IPR036388">
    <property type="entry name" value="WH-like_DNA-bd_sf"/>
</dbReference>
<dbReference type="InterPro" id="IPR036390">
    <property type="entry name" value="WH_DNA-bd_sf"/>
</dbReference>
<dbReference type="SUPFAM" id="SSF48008">
    <property type="entry name" value="GntR ligand-binding domain-like"/>
    <property type="match status" value="1"/>
</dbReference>
<dbReference type="PANTHER" id="PTHR43537">
    <property type="entry name" value="TRANSCRIPTIONAL REGULATOR, GNTR FAMILY"/>
    <property type="match status" value="1"/>
</dbReference>
<keyword evidence="2" id="KW-0238">DNA-binding</keyword>
<dbReference type="AlphaFoldDB" id="A0A6J4UW72"/>
<accession>A0A6J4UW72</accession>
<keyword evidence="1" id="KW-0805">Transcription regulation</keyword>
<feature type="region of interest" description="Disordered" evidence="4">
    <location>
        <begin position="1"/>
        <end position="20"/>
    </location>
</feature>
<dbReference type="GO" id="GO:0003677">
    <property type="term" value="F:DNA binding"/>
    <property type="evidence" value="ECO:0007669"/>
    <property type="project" value="UniProtKB-KW"/>
</dbReference>
<feature type="domain" description="HTH gntR-type" evidence="5">
    <location>
        <begin position="24"/>
        <end position="91"/>
    </location>
</feature>
<dbReference type="InterPro" id="IPR008920">
    <property type="entry name" value="TF_FadR/GntR_C"/>
</dbReference>
<evidence type="ECO:0000313" key="6">
    <source>
        <dbReference type="EMBL" id="CAA9562239.1"/>
    </source>
</evidence>
<protein>
    <recommendedName>
        <fullName evidence="5">HTH gntR-type domain-containing protein</fullName>
    </recommendedName>
</protein>
<dbReference type="EMBL" id="CADCWK010000184">
    <property type="protein sequence ID" value="CAA9562239.1"/>
    <property type="molecule type" value="Genomic_DNA"/>
</dbReference>
<sequence>MASIAQDGNGATAPDQQIRQPSRLRLVDDVAQALEDAILSGSVRPGDRLIETRLCDELGVSRTTLREALLTLQRRGLVRSEPRRGTFVHRLSRQESMDLRRARSVLEGFVVSTGHISLTEADFADMQGLIDAMALCELPRDVASIIRLDLGFHGTIMRAVSSPVMYELWESLNGRMSALILSSIERRHAATPDFAEFHQVLLDALRTGRTATATDAVVAHYIGLTPDDTESLAEITQAIDTMIHVPA</sequence>
<dbReference type="PANTHER" id="PTHR43537:SF24">
    <property type="entry name" value="GLUCONATE OPERON TRANSCRIPTIONAL REPRESSOR"/>
    <property type="match status" value="1"/>
</dbReference>
<evidence type="ECO:0000256" key="3">
    <source>
        <dbReference type="ARBA" id="ARBA00023163"/>
    </source>
</evidence>
<keyword evidence="3" id="KW-0804">Transcription</keyword>
<dbReference type="SMART" id="SM00895">
    <property type="entry name" value="FCD"/>
    <property type="match status" value="1"/>
</dbReference>
<dbReference type="PROSITE" id="PS50949">
    <property type="entry name" value="HTH_GNTR"/>
    <property type="match status" value="1"/>
</dbReference>
<dbReference type="SUPFAM" id="SSF46785">
    <property type="entry name" value="Winged helix' DNA-binding domain"/>
    <property type="match status" value="1"/>
</dbReference>
<reference evidence="6" key="1">
    <citation type="submission" date="2020-02" db="EMBL/GenBank/DDBJ databases">
        <authorList>
            <person name="Meier V. D."/>
        </authorList>
    </citation>
    <scope>NUCLEOTIDE SEQUENCE</scope>
    <source>
        <strain evidence="6">AVDCRST_MAG33</strain>
    </source>
</reference>
<dbReference type="InterPro" id="IPR011711">
    <property type="entry name" value="GntR_C"/>
</dbReference>
<evidence type="ECO:0000256" key="4">
    <source>
        <dbReference type="SAM" id="MobiDB-lite"/>
    </source>
</evidence>
<dbReference type="InterPro" id="IPR000524">
    <property type="entry name" value="Tscrpt_reg_HTH_GntR"/>
</dbReference>
<proteinExistence type="predicted"/>
<dbReference type="PRINTS" id="PR00035">
    <property type="entry name" value="HTHGNTR"/>
</dbReference>
<name>A0A6J4UW72_9BACT</name>
<evidence type="ECO:0000259" key="5">
    <source>
        <dbReference type="PROSITE" id="PS50949"/>
    </source>
</evidence>
<gene>
    <name evidence="6" type="ORF">AVDCRST_MAG33-1735</name>
</gene>
<dbReference type="Gene3D" id="1.20.120.530">
    <property type="entry name" value="GntR ligand-binding domain-like"/>
    <property type="match status" value="1"/>
</dbReference>
<dbReference type="Gene3D" id="1.10.10.10">
    <property type="entry name" value="Winged helix-like DNA-binding domain superfamily/Winged helix DNA-binding domain"/>
    <property type="match status" value="1"/>
</dbReference>
<dbReference type="SMART" id="SM00345">
    <property type="entry name" value="HTH_GNTR"/>
    <property type="match status" value="1"/>
</dbReference>
<evidence type="ECO:0000256" key="1">
    <source>
        <dbReference type="ARBA" id="ARBA00023015"/>
    </source>
</evidence>
<dbReference type="GO" id="GO:0003700">
    <property type="term" value="F:DNA-binding transcription factor activity"/>
    <property type="evidence" value="ECO:0007669"/>
    <property type="project" value="InterPro"/>
</dbReference>
<organism evidence="6">
    <name type="scientific">uncultured Thermomicrobiales bacterium</name>
    <dbReference type="NCBI Taxonomy" id="1645740"/>
    <lineage>
        <taxon>Bacteria</taxon>
        <taxon>Pseudomonadati</taxon>
        <taxon>Thermomicrobiota</taxon>
        <taxon>Thermomicrobia</taxon>
        <taxon>Thermomicrobiales</taxon>
        <taxon>environmental samples</taxon>
    </lineage>
</organism>
<evidence type="ECO:0000256" key="2">
    <source>
        <dbReference type="ARBA" id="ARBA00023125"/>
    </source>
</evidence>
<dbReference type="Pfam" id="PF07729">
    <property type="entry name" value="FCD"/>
    <property type="match status" value="1"/>
</dbReference>
<dbReference type="Pfam" id="PF00392">
    <property type="entry name" value="GntR"/>
    <property type="match status" value="1"/>
</dbReference>
<dbReference type="CDD" id="cd07377">
    <property type="entry name" value="WHTH_GntR"/>
    <property type="match status" value="1"/>
</dbReference>